<evidence type="ECO:0000313" key="3">
    <source>
        <dbReference type="EMBL" id="QDQ96022.1"/>
    </source>
</evidence>
<dbReference type="Gene3D" id="3.40.50.1400">
    <property type="match status" value="2"/>
</dbReference>
<dbReference type="RefSeq" id="WP_143905300.1">
    <property type="nucleotide sequence ID" value="NZ_CP041765.1"/>
</dbReference>
<proteinExistence type="predicted"/>
<dbReference type="SUPFAM" id="SSF53800">
    <property type="entry name" value="Chelatase"/>
    <property type="match status" value="1"/>
</dbReference>
<name>A0A516WYX1_9ACTN</name>
<evidence type="ECO:0000313" key="4">
    <source>
        <dbReference type="Proteomes" id="UP000317344"/>
    </source>
</evidence>
<dbReference type="InterPro" id="IPR050963">
    <property type="entry name" value="Sirohydro_Cobaltochel/CbiX"/>
</dbReference>
<dbReference type="Proteomes" id="UP000317344">
    <property type="component" value="Chromosome"/>
</dbReference>
<dbReference type="AlphaFoldDB" id="A0A516WYX1"/>
<dbReference type="EMBL" id="CP041765">
    <property type="protein sequence ID" value="QDQ96022.1"/>
    <property type="molecule type" value="Genomic_DNA"/>
</dbReference>
<protein>
    <submittedName>
        <fullName evidence="3">Sirohydrochlorin chelatase</fullName>
    </submittedName>
</protein>
<dbReference type="GO" id="GO:0046872">
    <property type="term" value="F:metal ion binding"/>
    <property type="evidence" value="ECO:0007669"/>
    <property type="project" value="UniProtKB-KW"/>
</dbReference>
<evidence type="ECO:0000256" key="2">
    <source>
        <dbReference type="ARBA" id="ARBA00023239"/>
    </source>
</evidence>
<gene>
    <name evidence="3" type="ORF">FO059_00045</name>
</gene>
<accession>A0A516WYX1</accession>
<evidence type="ECO:0000256" key="1">
    <source>
        <dbReference type="ARBA" id="ARBA00022723"/>
    </source>
</evidence>
<reference evidence="3 4" key="1">
    <citation type="submission" date="2019-07" db="EMBL/GenBank/DDBJ databases">
        <title>Tomitella cavernea sp. nov., an actinomycete isolated from soil.</title>
        <authorList>
            <person name="Cheng J."/>
        </authorList>
    </citation>
    <scope>NUCLEOTIDE SEQUENCE [LARGE SCALE GENOMIC DNA]</scope>
    <source>
        <strain evidence="3 4">HY188</strain>
    </source>
</reference>
<dbReference type="OrthoDB" id="7345302at2"/>
<dbReference type="InterPro" id="IPR002762">
    <property type="entry name" value="CbiX-like"/>
</dbReference>
<dbReference type="KEGG" id="toy:FO059_00045"/>
<keyword evidence="2" id="KW-0456">Lyase</keyword>
<dbReference type="GO" id="GO:0016829">
    <property type="term" value="F:lyase activity"/>
    <property type="evidence" value="ECO:0007669"/>
    <property type="project" value="UniProtKB-KW"/>
</dbReference>
<organism evidence="3 4">
    <name type="scientific">Tomitella fengzijianii</name>
    <dbReference type="NCBI Taxonomy" id="2597660"/>
    <lineage>
        <taxon>Bacteria</taxon>
        <taxon>Bacillati</taxon>
        <taxon>Actinomycetota</taxon>
        <taxon>Actinomycetes</taxon>
        <taxon>Mycobacteriales</taxon>
        <taxon>Tomitella</taxon>
    </lineage>
</organism>
<dbReference type="Pfam" id="PF01903">
    <property type="entry name" value="CbiX"/>
    <property type="match status" value="2"/>
</dbReference>
<sequence>MTAPSLIIAAHGTRDLRGLATMAALADQVAAAAPAAVRLAFADVASPTLADVLDAAPAADAIVVPAFLASGFHVRTDLPRQAAAAGPRRTLRIAGAIGPDPVLAAVQALRLREAGRAEADAVLMAAVGSSDPRARADVRRAGRLLSDALDVPVSTALCADGSKAIEAAVERLRSAGARRVAVSPYLLSEGLFHSRITDCGADVVADPIGDHPALARLIVHRMRAIAVPAAEARQCSGDRRQPFTRARRAIR</sequence>
<dbReference type="PANTHER" id="PTHR33542">
    <property type="entry name" value="SIROHYDROCHLORIN FERROCHELATASE, CHLOROPLASTIC"/>
    <property type="match status" value="1"/>
</dbReference>
<reference evidence="3 4" key="2">
    <citation type="submission" date="2019-07" db="EMBL/GenBank/DDBJ databases">
        <authorList>
            <person name="Huang Y."/>
        </authorList>
    </citation>
    <scope>NUCLEOTIDE SEQUENCE [LARGE SCALE GENOMIC DNA]</scope>
    <source>
        <strain evidence="3 4">HY188</strain>
    </source>
</reference>
<dbReference type="PANTHER" id="PTHR33542:SF5">
    <property type="entry name" value="FERROCHELATASE CHE1"/>
    <property type="match status" value="1"/>
</dbReference>
<keyword evidence="1" id="KW-0479">Metal-binding</keyword>
<keyword evidence="4" id="KW-1185">Reference proteome</keyword>